<feature type="region of interest" description="Disordered" evidence="1">
    <location>
        <begin position="1"/>
        <end position="24"/>
    </location>
</feature>
<evidence type="ECO:0000313" key="3">
    <source>
        <dbReference type="EnsemblFungi" id="PTTG_04630-t43_1-p1"/>
    </source>
</evidence>
<keyword evidence="4" id="KW-1185">Reference proteome</keyword>
<evidence type="ECO:0000313" key="2">
    <source>
        <dbReference type="EMBL" id="OAV95462.1"/>
    </source>
</evidence>
<protein>
    <recommendedName>
        <fullName evidence="5">Cyanovirin-N domain-containing protein</fullName>
    </recommendedName>
</protein>
<dbReference type="EMBL" id="ADAS02000028">
    <property type="protein sequence ID" value="OAV95462.1"/>
    <property type="molecule type" value="Genomic_DNA"/>
</dbReference>
<evidence type="ECO:0008006" key="5">
    <source>
        <dbReference type="Google" id="ProtNLM"/>
    </source>
</evidence>
<organism evidence="2">
    <name type="scientific">Puccinia triticina (isolate 1-1 / race 1 (BBBD))</name>
    <name type="common">Brown leaf rust fungus</name>
    <dbReference type="NCBI Taxonomy" id="630390"/>
    <lineage>
        <taxon>Eukaryota</taxon>
        <taxon>Fungi</taxon>
        <taxon>Dikarya</taxon>
        <taxon>Basidiomycota</taxon>
        <taxon>Pucciniomycotina</taxon>
        <taxon>Pucciniomycetes</taxon>
        <taxon>Pucciniales</taxon>
        <taxon>Pucciniaceae</taxon>
        <taxon>Puccinia</taxon>
    </lineage>
</organism>
<dbReference type="AlphaFoldDB" id="A0A180GT37"/>
<evidence type="ECO:0000313" key="4">
    <source>
        <dbReference type="Proteomes" id="UP000005240"/>
    </source>
</evidence>
<accession>A0A180GT37</accession>
<evidence type="ECO:0000256" key="1">
    <source>
        <dbReference type="SAM" id="MobiDB-lite"/>
    </source>
</evidence>
<proteinExistence type="predicted"/>
<name>A0A180GT37_PUCT1</name>
<dbReference type="Proteomes" id="UP000005240">
    <property type="component" value="Unassembled WGS sequence"/>
</dbReference>
<reference evidence="2" key="1">
    <citation type="submission" date="2009-11" db="EMBL/GenBank/DDBJ databases">
        <authorList>
            <consortium name="The Broad Institute Genome Sequencing Platform"/>
            <person name="Ward D."/>
            <person name="Feldgarden M."/>
            <person name="Earl A."/>
            <person name="Young S.K."/>
            <person name="Zeng Q."/>
            <person name="Koehrsen M."/>
            <person name="Alvarado L."/>
            <person name="Berlin A."/>
            <person name="Bochicchio J."/>
            <person name="Borenstein D."/>
            <person name="Chapman S.B."/>
            <person name="Chen Z."/>
            <person name="Engels R."/>
            <person name="Freedman E."/>
            <person name="Gellesch M."/>
            <person name="Goldberg J."/>
            <person name="Griggs A."/>
            <person name="Gujja S."/>
            <person name="Heilman E."/>
            <person name="Heiman D."/>
            <person name="Hepburn T."/>
            <person name="Howarth C."/>
            <person name="Jen D."/>
            <person name="Larson L."/>
            <person name="Lewis B."/>
            <person name="Mehta T."/>
            <person name="Park D."/>
            <person name="Pearson M."/>
            <person name="Roberts A."/>
            <person name="Saif S."/>
            <person name="Shea T."/>
            <person name="Shenoy N."/>
            <person name="Sisk P."/>
            <person name="Stolte C."/>
            <person name="Sykes S."/>
            <person name="Thomson T."/>
            <person name="Walk T."/>
            <person name="White J."/>
            <person name="Yandava C."/>
            <person name="Izard J."/>
            <person name="Baranova O.V."/>
            <person name="Blanton J.M."/>
            <person name="Tanner A.C."/>
            <person name="Dewhirst F.E."/>
            <person name="Haas B."/>
            <person name="Nusbaum C."/>
            <person name="Birren B."/>
        </authorList>
    </citation>
    <scope>NUCLEOTIDE SEQUENCE [LARGE SCALE GENOMIC DNA]</scope>
    <source>
        <strain evidence="2">1-1 BBBD Race 1</strain>
    </source>
</reference>
<reference evidence="2" key="2">
    <citation type="submission" date="2016-05" db="EMBL/GenBank/DDBJ databases">
        <title>Comparative analysis highlights variable genome content of wheat rusts and divergence of the mating loci.</title>
        <authorList>
            <person name="Cuomo C.A."/>
            <person name="Bakkeren G."/>
            <person name="Szabo L."/>
            <person name="Khalil H."/>
            <person name="Joly D."/>
            <person name="Goldberg J."/>
            <person name="Young S."/>
            <person name="Zeng Q."/>
            <person name="Fellers J."/>
        </authorList>
    </citation>
    <scope>NUCLEOTIDE SEQUENCE [LARGE SCALE GENOMIC DNA]</scope>
    <source>
        <strain evidence="2">1-1 BBBD Race 1</strain>
    </source>
</reference>
<reference evidence="3 4" key="3">
    <citation type="journal article" date="2017" name="G3 (Bethesda)">
        <title>Comparative analysis highlights variable genome content of wheat rusts and divergence of the mating loci.</title>
        <authorList>
            <person name="Cuomo C.A."/>
            <person name="Bakkeren G."/>
            <person name="Khalil H.B."/>
            <person name="Panwar V."/>
            <person name="Joly D."/>
            <person name="Linning R."/>
            <person name="Sakthikumar S."/>
            <person name="Song X."/>
            <person name="Adiconis X."/>
            <person name="Fan L."/>
            <person name="Goldberg J.M."/>
            <person name="Levin J.Z."/>
            <person name="Young S."/>
            <person name="Zeng Q."/>
            <person name="Anikster Y."/>
            <person name="Bruce M."/>
            <person name="Wang M."/>
            <person name="Yin C."/>
            <person name="McCallum B."/>
            <person name="Szabo L.J."/>
            <person name="Hulbert S."/>
            <person name="Chen X."/>
            <person name="Fellers J.P."/>
        </authorList>
    </citation>
    <scope>NUCLEOTIDE SEQUENCE</scope>
    <source>
        <strain evidence="4">Isolate 1-1 / race 1 (BBBD)</strain>
        <strain evidence="3">isolate 1-1 / race 1 (BBBD)</strain>
    </source>
</reference>
<dbReference type="EnsemblFungi" id="PTTG_04630-t43_1">
    <property type="protein sequence ID" value="PTTG_04630-t43_1-p1"/>
    <property type="gene ID" value="PTTG_04630"/>
</dbReference>
<dbReference type="VEuPathDB" id="FungiDB:PTTG_04630"/>
<reference evidence="3" key="4">
    <citation type="submission" date="2025-05" db="UniProtKB">
        <authorList>
            <consortium name="EnsemblFungi"/>
        </authorList>
    </citation>
    <scope>IDENTIFICATION</scope>
    <source>
        <strain evidence="3">isolate 1-1 / race 1 (BBBD)</strain>
    </source>
</reference>
<sequence length="134" mass="13646">MYLFTTTSRKVPASPPPNSTNANKTLQHSSQAFKMRSAIAAAFSLALLNSASAQLFGGPLSVLPTTSFFSPGDTGISCANQGNALLNANALTSVRCGGSGGYAPSQMSCGNQGDSLGFSLANINALTSIDCVSY</sequence>
<gene>
    <name evidence="2" type="ORF">PTTG_04630</name>
</gene>